<accession>A0A0L7L6G8</accession>
<dbReference type="InterPro" id="IPR004245">
    <property type="entry name" value="DUF229"/>
</dbReference>
<dbReference type="Proteomes" id="UP000037510">
    <property type="component" value="Unassembled WGS sequence"/>
</dbReference>
<dbReference type="STRING" id="104452.A0A0L7L6G8"/>
<name>A0A0L7L6G8_OPEBR</name>
<gene>
    <name evidence="1" type="ORF">OBRU01_14823</name>
</gene>
<dbReference type="PANTHER" id="PTHR10974">
    <property type="entry name" value="FI08016P-RELATED"/>
    <property type="match status" value="1"/>
</dbReference>
<dbReference type="Pfam" id="PF02995">
    <property type="entry name" value="DUF229"/>
    <property type="match status" value="2"/>
</dbReference>
<reference evidence="1 2" key="1">
    <citation type="journal article" date="2015" name="Genome Biol. Evol.">
        <title>The genome of winter moth (Operophtera brumata) provides a genomic perspective on sexual dimorphism and phenology.</title>
        <authorList>
            <person name="Derks M.F."/>
            <person name="Smit S."/>
            <person name="Salis L."/>
            <person name="Schijlen E."/>
            <person name="Bossers A."/>
            <person name="Mateman C."/>
            <person name="Pijl A.S."/>
            <person name="de Ridder D."/>
            <person name="Groenen M.A."/>
            <person name="Visser M.E."/>
            <person name="Megens H.J."/>
        </authorList>
    </citation>
    <scope>NUCLEOTIDE SEQUENCE [LARGE SCALE GENOMIC DNA]</scope>
    <source>
        <strain evidence="1">WM2013NL</strain>
        <tissue evidence="1">Head and thorax</tissue>
    </source>
</reference>
<evidence type="ECO:0000313" key="1">
    <source>
        <dbReference type="EMBL" id="KOB70906.1"/>
    </source>
</evidence>
<sequence length="237" mass="27321">MPWIGTFQYRFKGFQRQPADHYLRPFYLEEFKNGKKWWGSKSGRYCVGSTLTYKLMMNITEQSYLESACLYANVRNTLQGKFEERMPLMAIRLPEILKRSRPGLAAILQNNSQVLTTPHDIHATILDAMGLERYRSDYKIRGADLSRGLSLFKPIPNNRSCSEAGIEPHWCACVAWDYVPQSEAIYKKIAEAFVEYINSLTQPVSGARDHDGYVGNFDSKFDGLKDYYQIKVSRTKT</sequence>
<dbReference type="GO" id="GO:0005615">
    <property type="term" value="C:extracellular space"/>
    <property type="evidence" value="ECO:0007669"/>
    <property type="project" value="TreeGrafter"/>
</dbReference>
<organism evidence="1 2">
    <name type="scientific">Operophtera brumata</name>
    <name type="common">Winter moth</name>
    <name type="synonym">Phalaena brumata</name>
    <dbReference type="NCBI Taxonomy" id="104452"/>
    <lineage>
        <taxon>Eukaryota</taxon>
        <taxon>Metazoa</taxon>
        <taxon>Ecdysozoa</taxon>
        <taxon>Arthropoda</taxon>
        <taxon>Hexapoda</taxon>
        <taxon>Insecta</taxon>
        <taxon>Pterygota</taxon>
        <taxon>Neoptera</taxon>
        <taxon>Endopterygota</taxon>
        <taxon>Lepidoptera</taxon>
        <taxon>Glossata</taxon>
        <taxon>Ditrysia</taxon>
        <taxon>Geometroidea</taxon>
        <taxon>Geometridae</taxon>
        <taxon>Larentiinae</taxon>
        <taxon>Operophtera</taxon>
    </lineage>
</organism>
<dbReference type="PANTHER" id="PTHR10974:SF1">
    <property type="entry name" value="FI08016P-RELATED"/>
    <property type="match status" value="1"/>
</dbReference>
<evidence type="ECO:0000313" key="2">
    <source>
        <dbReference type="Proteomes" id="UP000037510"/>
    </source>
</evidence>
<keyword evidence="2" id="KW-1185">Reference proteome</keyword>
<comment type="caution">
    <text evidence="1">The sequence shown here is derived from an EMBL/GenBank/DDBJ whole genome shotgun (WGS) entry which is preliminary data.</text>
</comment>
<proteinExistence type="predicted"/>
<dbReference type="AlphaFoldDB" id="A0A0L7L6G8"/>
<protein>
    <submittedName>
        <fullName evidence="1">Uncharacterized protein</fullName>
    </submittedName>
</protein>
<dbReference type="EMBL" id="JTDY01002692">
    <property type="protein sequence ID" value="KOB70906.1"/>
    <property type="molecule type" value="Genomic_DNA"/>
</dbReference>